<sequence length="84" mass="9382">MLHKDLDPKPRFTEVETKPEEVQLCSPIITVSTIECPSMNLHCVSVNTQKKLFLFSVSNNDVALKGSLRACLLLKKGKVTEQNP</sequence>
<gene>
    <name evidence="1" type="ORF">F7725_006540</name>
</gene>
<organism evidence="1 2">
    <name type="scientific">Dissostichus mawsoni</name>
    <name type="common">Antarctic cod</name>
    <dbReference type="NCBI Taxonomy" id="36200"/>
    <lineage>
        <taxon>Eukaryota</taxon>
        <taxon>Metazoa</taxon>
        <taxon>Chordata</taxon>
        <taxon>Craniata</taxon>
        <taxon>Vertebrata</taxon>
        <taxon>Euteleostomi</taxon>
        <taxon>Actinopterygii</taxon>
        <taxon>Neopterygii</taxon>
        <taxon>Teleostei</taxon>
        <taxon>Neoteleostei</taxon>
        <taxon>Acanthomorphata</taxon>
        <taxon>Eupercaria</taxon>
        <taxon>Perciformes</taxon>
        <taxon>Notothenioidei</taxon>
        <taxon>Nototheniidae</taxon>
        <taxon>Dissostichus</taxon>
    </lineage>
</organism>
<name>A0A7J5XX13_DISMA</name>
<keyword evidence="2" id="KW-1185">Reference proteome</keyword>
<protein>
    <submittedName>
        <fullName evidence="1">Uncharacterized protein</fullName>
    </submittedName>
</protein>
<proteinExistence type="predicted"/>
<evidence type="ECO:0000313" key="2">
    <source>
        <dbReference type="Proteomes" id="UP000518266"/>
    </source>
</evidence>
<dbReference type="EMBL" id="JAAKFY010000020">
    <property type="protein sequence ID" value="KAF3840678.1"/>
    <property type="molecule type" value="Genomic_DNA"/>
</dbReference>
<dbReference type="Proteomes" id="UP000518266">
    <property type="component" value="Unassembled WGS sequence"/>
</dbReference>
<evidence type="ECO:0000313" key="1">
    <source>
        <dbReference type="EMBL" id="KAF3840678.1"/>
    </source>
</evidence>
<dbReference type="AlphaFoldDB" id="A0A7J5XX13"/>
<comment type="caution">
    <text evidence="1">The sequence shown here is derived from an EMBL/GenBank/DDBJ whole genome shotgun (WGS) entry which is preliminary data.</text>
</comment>
<reference evidence="1 2" key="1">
    <citation type="submission" date="2020-03" db="EMBL/GenBank/DDBJ databases">
        <title>Dissostichus mawsoni Genome sequencing and assembly.</title>
        <authorList>
            <person name="Park H."/>
        </authorList>
    </citation>
    <scope>NUCLEOTIDE SEQUENCE [LARGE SCALE GENOMIC DNA]</scope>
    <source>
        <strain evidence="1">DM0001</strain>
        <tissue evidence="1">Muscle</tissue>
    </source>
</reference>
<accession>A0A7J5XX13</accession>